<sequence>MQQPYFKKRYLSQIVTSVLIAASLTACNSDSDDNDTVDTSNYTLQLLHMADMDGSNATALDNAGNFASNVDALRNQYPDNTLFLSSGDNYIPGVRYVAGSDDSMSNVDGVNVPGNGRADIAMVNAMGLQASAVGNHDLDGGTEEFASIIDVDGTYPGAQFPYLSSNMIFADDENTAPLVVEDGLIASDIPNSLASYTIIEVDGEQIGIVGATTPTNEIITDTGDITVLPASDDTADLAVLIQAKVDELTALGINKVILLAHMQSISIEEELATLLTDVDIIVAGGSNTLLADSNDRLWDGDVAAGEYPELFEDADGKDVALVNVDGDYKYLGRLVVEFDENGNIIVDSIDDEESGSYISDETMVTSLSGEANTDVDNIVYAVNDVIIASESNIVGHTDVFINGLRTSVRSEETNLGNLTAEANLWYANLNDSVDTQISIKNGGGIRAEIGYAAFPAGSTSAEDLEYYPPAAYPKAGKEEGDISQYDLQTALSFNNELTVLQVTAVQLKEIAEHAVSDVTGGRFPQISGMSLTYDETQTAREFSTVTDEETGKTTLTQTVAGQRIQELSVDTNGDGEYDYTVVSDGELVAEEDMTFSVTTLTYTAEGGDGYPFPCTAEGADCGALNTDLTEIMTSADPGNSNFSDTGTEQDALAEYLLSEYPNADNAYNEADSIADETVIDERIIRSESL</sequence>
<keyword evidence="1" id="KW-0732">Signal</keyword>
<comment type="similarity">
    <text evidence="1">Belongs to the 5'-nucleotidase family.</text>
</comment>
<dbReference type="InterPro" id="IPR036907">
    <property type="entry name" value="5'-Nucleotdase_C_sf"/>
</dbReference>
<dbReference type="PRINTS" id="PR01607">
    <property type="entry name" value="APYRASEFAMLY"/>
</dbReference>
<dbReference type="RefSeq" id="WP_341598702.1">
    <property type="nucleotide sequence ID" value="NZ_JBAKAZ010000065.1"/>
</dbReference>
<comment type="caution">
    <text evidence="3">The sequence shown here is derived from an EMBL/GenBank/DDBJ whole genome shotgun (WGS) entry which is preliminary data.</text>
</comment>
<dbReference type="InterPro" id="IPR029052">
    <property type="entry name" value="Metallo-depent_PP-like"/>
</dbReference>
<feature type="domain" description="5'-Nucleotidase C-terminal" evidence="2">
    <location>
        <begin position="394"/>
        <end position="611"/>
    </location>
</feature>
<dbReference type="Gene3D" id="3.90.780.10">
    <property type="entry name" value="5'-Nucleotidase, C-terminal domain"/>
    <property type="match status" value="1"/>
</dbReference>
<dbReference type="Gene3D" id="3.60.21.10">
    <property type="match status" value="1"/>
</dbReference>
<dbReference type="SUPFAM" id="SSF56300">
    <property type="entry name" value="Metallo-dependent phosphatases"/>
    <property type="match status" value="1"/>
</dbReference>
<proteinExistence type="inferred from homology"/>
<dbReference type="Pfam" id="PF02872">
    <property type="entry name" value="5_nucleotid_C"/>
    <property type="match status" value="1"/>
</dbReference>
<dbReference type="InterPro" id="IPR008334">
    <property type="entry name" value="5'-Nucleotdase_C"/>
</dbReference>
<keyword evidence="4" id="KW-1185">Reference proteome</keyword>
<evidence type="ECO:0000259" key="2">
    <source>
        <dbReference type="Pfam" id="PF02872"/>
    </source>
</evidence>
<keyword evidence="1" id="KW-0547">Nucleotide-binding</keyword>
<name>A0ABU9GTB7_9GAMM</name>
<evidence type="ECO:0000313" key="3">
    <source>
        <dbReference type="EMBL" id="MEL0630575.1"/>
    </source>
</evidence>
<organism evidence="3 4">
    <name type="scientific">Psychromonas aquatilis</name>
    <dbReference type="NCBI Taxonomy" id="2005072"/>
    <lineage>
        <taxon>Bacteria</taxon>
        <taxon>Pseudomonadati</taxon>
        <taxon>Pseudomonadota</taxon>
        <taxon>Gammaproteobacteria</taxon>
        <taxon>Alteromonadales</taxon>
        <taxon>Psychromonadaceae</taxon>
        <taxon>Psychromonas</taxon>
    </lineage>
</organism>
<feature type="signal peptide" evidence="1">
    <location>
        <begin position="1"/>
        <end position="28"/>
    </location>
</feature>
<dbReference type="SUPFAM" id="SSF55816">
    <property type="entry name" value="5'-nucleotidase (syn. UDP-sugar hydrolase), C-terminal domain"/>
    <property type="match status" value="1"/>
</dbReference>
<protein>
    <submittedName>
        <fullName evidence="3">Bifunctional metallophosphatase/5'-nucleotidase</fullName>
    </submittedName>
</protein>
<reference evidence="3 4" key="1">
    <citation type="submission" date="2024-02" db="EMBL/GenBank/DDBJ databases">
        <title>Bacteria isolated from the canopy kelp, Nereocystis luetkeana.</title>
        <authorList>
            <person name="Pfister C.A."/>
            <person name="Younker I.T."/>
            <person name="Light S.H."/>
        </authorList>
    </citation>
    <scope>NUCLEOTIDE SEQUENCE [LARGE SCALE GENOMIC DNA]</scope>
    <source>
        <strain evidence="3 4">TI.1.05</strain>
    </source>
</reference>
<feature type="chain" id="PRO_5044975329" evidence="1">
    <location>
        <begin position="29"/>
        <end position="689"/>
    </location>
</feature>
<gene>
    <name evidence="3" type="ORF">V6256_13245</name>
</gene>
<dbReference type="PANTHER" id="PTHR11575">
    <property type="entry name" value="5'-NUCLEOTIDASE-RELATED"/>
    <property type="match status" value="1"/>
</dbReference>
<dbReference type="PROSITE" id="PS51257">
    <property type="entry name" value="PROKAR_LIPOPROTEIN"/>
    <property type="match status" value="1"/>
</dbReference>
<dbReference type="PANTHER" id="PTHR11575:SF24">
    <property type="entry name" value="5'-NUCLEOTIDASE"/>
    <property type="match status" value="1"/>
</dbReference>
<dbReference type="Proteomes" id="UP001369082">
    <property type="component" value="Unassembled WGS sequence"/>
</dbReference>
<evidence type="ECO:0000313" key="4">
    <source>
        <dbReference type="Proteomes" id="UP001369082"/>
    </source>
</evidence>
<dbReference type="EMBL" id="JBAKAZ010000065">
    <property type="protein sequence ID" value="MEL0630575.1"/>
    <property type="molecule type" value="Genomic_DNA"/>
</dbReference>
<evidence type="ECO:0000256" key="1">
    <source>
        <dbReference type="RuleBase" id="RU362119"/>
    </source>
</evidence>
<keyword evidence="1" id="KW-0378">Hydrolase</keyword>
<accession>A0ABU9GTB7</accession>
<dbReference type="InterPro" id="IPR006179">
    <property type="entry name" value="5_nucleotidase/apyrase"/>
</dbReference>